<dbReference type="PRINTS" id="PR00081">
    <property type="entry name" value="GDHRDH"/>
</dbReference>
<dbReference type="Gene3D" id="3.40.50.720">
    <property type="entry name" value="NAD(P)-binding Rossmann-like Domain"/>
    <property type="match status" value="1"/>
</dbReference>
<evidence type="ECO:0000256" key="2">
    <source>
        <dbReference type="ARBA" id="ARBA00023002"/>
    </source>
</evidence>
<evidence type="ECO:0000256" key="3">
    <source>
        <dbReference type="RuleBase" id="RU000363"/>
    </source>
</evidence>
<dbReference type="PRINTS" id="PR00080">
    <property type="entry name" value="SDRFAMILY"/>
</dbReference>
<accession>A0A7W7CLG4</accession>
<dbReference type="PANTHER" id="PTHR44196">
    <property type="entry name" value="DEHYDROGENASE/REDUCTASE SDR FAMILY MEMBER 7B"/>
    <property type="match status" value="1"/>
</dbReference>
<sequence length="267" mass="27401">MTGAASGIGRAIATALVLRGDTVVVTDLNGDKAKEVAERLTGHGPGQASAAQLDVTDAAAVGQVVHAARAEHGKLDLMINNAGVIIAGAVEDLGLEHWDLAVNVNLRGVIHGVHAAYPIMLEQGSGHIVNMASVAGLAPFPMIAPYAATKHAVVGLSKTLRAEAAARGVRVTVVCPGMTNTGFTPNPGLPPVPSAQRITALESKGPAFQPEQLANAVLHGIDRNKAVVIAPGSAHLVSGLYRHFPRLADRAGQWLAKAAAQRGVIKS</sequence>
<comment type="similarity">
    <text evidence="1 3">Belongs to the short-chain dehydrogenases/reductases (SDR) family.</text>
</comment>
<dbReference type="InterPro" id="IPR036291">
    <property type="entry name" value="NAD(P)-bd_dom_sf"/>
</dbReference>
<keyword evidence="5" id="KW-1185">Reference proteome</keyword>
<dbReference type="Pfam" id="PF00106">
    <property type="entry name" value="adh_short"/>
    <property type="match status" value="1"/>
</dbReference>
<comment type="caution">
    <text evidence="4">The sequence shown here is derived from an EMBL/GenBank/DDBJ whole genome shotgun (WGS) entry which is preliminary data.</text>
</comment>
<organism evidence="4 5">
    <name type="scientific">Crossiella cryophila</name>
    <dbReference type="NCBI Taxonomy" id="43355"/>
    <lineage>
        <taxon>Bacteria</taxon>
        <taxon>Bacillati</taxon>
        <taxon>Actinomycetota</taxon>
        <taxon>Actinomycetes</taxon>
        <taxon>Pseudonocardiales</taxon>
        <taxon>Pseudonocardiaceae</taxon>
        <taxon>Crossiella</taxon>
    </lineage>
</organism>
<proteinExistence type="inferred from homology"/>
<gene>
    <name evidence="4" type="ORF">HNR67_008109</name>
</gene>
<dbReference type="GO" id="GO:0016491">
    <property type="term" value="F:oxidoreductase activity"/>
    <property type="evidence" value="ECO:0007669"/>
    <property type="project" value="UniProtKB-KW"/>
</dbReference>
<dbReference type="PROSITE" id="PS00061">
    <property type="entry name" value="ADH_SHORT"/>
    <property type="match status" value="1"/>
</dbReference>
<evidence type="ECO:0000313" key="5">
    <source>
        <dbReference type="Proteomes" id="UP000533598"/>
    </source>
</evidence>
<evidence type="ECO:0000313" key="4">
    <source>
        <dbReference type="EMBL" id="MBB4681991.1"/>
    </source>
</evidence>
<dbReference type="SUPFAM" id="SSF51735">
    <property type="entry name" value="NAD(P)-binding Rossmann-fold domains"/>
    <property type="match status" value="1"/>
</dbReference>
<dbReference type="CDD" id="cd05233">
    <property type="entry name" value="SDR_c"/>
    <property type="match status" value="1"/>
</dbReference>
<dbReference type="FunFam" id="3.40.50.720:FF:000084">
    <property type="entry name" value="Short-chain dehydrogenase reductase"/>
    <property type="match status" value="1"/>
</dbReference>
<dbReference type="Proteomes" id="UP000533598">
    <property type="component" value="Unassembled WGS sequence"/>
</dbReference>
<protein>
    <submittedName>
        <fullName evidence="4">NADP-dependent 3-hydroxy acid dehydrogenase YdfG</fullName>
    </submittedName>
</protein>
<evidence type="ECO:0000256" key="1">
    <source>
        <dbReference type="ARBA" id="ARBA00006484"/>
    </source>
</evidence>
<dbReference type="EMBL" id="JACHMH010000001">
    <property type="protein sequence ID" value="MBB4681991.1"/>
    <property type="molecule type" value="Genomic_DNA"/>
</dbReference>
<keyword evidence="2" id="KW-0560">Oxidoreductase</keyword>
<name>A0A7W7CLG4_9PSEU</name>
<dbReference type="InterPro" id="IPR002347">
    <property type="entry name" value="SDR_fam"/>
</dbReference>
<dbReference type="InterPro" id="IPR020904">
    <property type="entry name" value="Sc_DH/Rdtase_CS"/>
</dbReference>
<dbReference type="RefSeq" id="WP_185008961.1">
    <property type="nucleotide sequence ID" value="NZ_BAAAUI010000034.1"/>
</dbReference>
<reference evidence="4 5" key="1">
    <citation type="submission" date="2020-08" db="EMBL/GenBank/DDBJ databases">
        <title>Sequencing the genomes of 1000 actinobacteria strains.</title>
        <authorList>
            <person name="Klenk H.-P."/>
        </authorList>
    </citation>
    <scope>NUCLEOTIDE SEQUENCE [LARGE SCALE GENOMIC DNA]</scope>
    <source>
        <strain evidence="4 5">DSM 44230</strain>
    </source>
</reference>
<dbReference type="AlphaFoldDB" id="A0A7W7CLG4"/>
<dbReference type="GO" id="GO:0016020">
    <property type="term" value="C:membrane"/>
    <property type="evidence" value="ECO:0007669"/>
    <property type="project" value="TreeGrafter"/>
</dbReference>
<dbReference type="PANTHER" id="PTHR44196:SF1">
    <property type="entry name" value="DEHYDROGENASE_REDUCTASE SDR FAMILY MEMBER 7B"/>
    <property type="match status" value="1"/>
</dbReference>